<evidence type="ECO:0000259" key="6">
    <source>
        <dbReference type="Pfam" id="PF00728"/>
    </source>
</evidence>
<evidence type="ECO:0000256" key="4">
    <source>
        <dbReference type="ARBA" id="ARBA00022801"/>
    </source>
</evidence>
<keyword evidence="4" id="KW-0378">Hydrolase</keyword>
<dbReference type="PANTHER" id="PTHR22600">
    <property type="entry name" value="BETA-HEXOSAMINIDASE"/>
    <property type="match status" value="1"/>
</dbReference>
<organism evidence="8">
    <name type="scientific">Siphoviridae sp. ctBLh2</name>
    <dbReference type="NCBI Taxonomy" id="2827803"/>
    <lineage>
        <taxon>Viruses</taxon>
        <taxon>Duplodnaviria</taxon>
        <taxon>Heunggongvirae</taxon>
        <taxon>Uroviricota</taxon>
        <taxon>Caudoviricetes</taxon>
    </lineage>
</organism>
<sequence>MMMKRIFSRILLGVGCLSAYACGRTVPAEHEVAVVPQPAAVECGDGTFRLTGDTPVRMVGGAESDARMEWVADALDEVVEPLFGRKLSVGTGDASIPGAVNIGRADTLPQEAYRLTVADDRIEILAGGPEGAFHAVQTLRQLLPAAAFGEDGLRAVELPAVGIDDRPALAYRGLMLDVARHFFTVDEVKRTLDLMAMHKMNVFHWHLTDDQGWRIEIRKYPELTRVGSVRKRTLIGKDPGGEYDESCRYDETPYGGFYTQEEIREVVDYAARRFITVIPEIEFPGHAVAALASYPWLSCTGEQYEVRQTWDIDDRVFCPGREETFEFIEGVLDEVIGLFPSKYIHIGGDECPTKMWEQCPRCRARMRAEGLTRPRQLQGYATVRVERFLQRHGRELIGWDEVLDGGVSPTAIVMSWRGTEGGIRAARQGNRVIMAPTTYCYFDYYQTKDTSGEPLAWGGYLPLGQVYSFDPAAGLSPDERQFLLGVQANLWTEYIPDFDQTQYMLLPRLGALAEVGWGTATDDYDGFVHRMRRLTGLYDACGYRYARHAFVD</sequence>
<dbReference type="SUPFAM" id="SSF55545">
    <property type="entry name" value="beta-N-acetylhexosaminidase-like domain"/>
    <property type="match status" value="1"/>
</dbReference>
<evidence type="ECO:0000256" key="3">
    <source>
        <dbReference type="ARBA" id="ARBA00012663"/>
    </source>
</evidence>
<dbReference type="Pfam" id="PF02838">
    <property type="entry name" value="Glyco_hydro_20b"/>
    <property type="match status" value="1"/>
</dbReference>
<dbReference type="InterPro" id="IPR029018">
    <property type="entry name" value="Hex-like_dom2"/>
</dbReference>
<feature type="domain" description="Glycoside hydrolase family 20 catalytic" evidence="6">
    <location>
        <begin position="170"/>
        <end position="518"/>
    </location>
</feature>
<feature type="domain" description="Beta-hexosaminidase bacterial type N-terminal" evidence="7">
    <location>
        <begin position="33"/>
        <end position="165"/>
    </location>
</feature>
<protein>
    <recommendedName>
        <fullName evidence="3">beta-N-acetylhexosaminidase</fullName>
        <ecNumber evidence="3">3.2.1.52</ecNumber>
    </recommendedName>
</protein>
<dbReference type="InterPro" id="IPR015882">
    <property type="entry name" value="HEX_bac_N"/>
</dbReference>
<dbReference type="PROSITE" id="PS51257">
    <property type="entry name" value="PROKAR_LIPOPROTEIN"/>
    <property type="match status" value="1"/>
</dbReference>
<dbReference type="GO" id="GO:0016020">
    <property type="term" value="C:membrane"/>
    <property type="evidence" value="ECO:0007669"/>
    <property type="project" value="TreeGrafter"/>
</dbReference>
<dbReference type="Gene3D" id="3.20.20.80">
    <property type="entry name" value="Glycosidases"/>
    <property type="match status" value="1"/>
</dbReference>
<evidence type="ECO:0000313" key="8">
    <source>
        <dbReference type="EMBL" id="DAF45229.1"/>
    </source>
</evidence>
<evidence type="ECO:0000256" key="1">
    <source>
        <dbReference type="ARBA" id="ARBA00001231"/>
    </source>
</evidence>
<dbReference type="InterPro" id="IPR017853">
    <property type="entry name" value="GH"/>
</dbReference>
<dbReference type="InterPro" id="IPR025705">
    <property type="entry name" value="Beta_hexosaminidase_sua/sub"/>
</dbReference>
<dbReference type="CDD" id="cd06563">
    <property type="entry name" value="GH20_chitobiase-like"/>
    <property type="match status" value="1"/>
</dbReference>
<dbReference type="InterPro" id="IPR015883">
    <property type="entry name" value="Glyco_hydro_20_cat"/>
</dbReference>
<dbReference type="GO" id="GO:0004563">
    <property type="term" value="F:beta-N-acetylhexosaminidase activity"/>
    <property type="evidence" value="ECO:0007669"/>
    <property type="project" value="UniProtKB-EC"/>
</dbReference>
<dbReference type="SUPFAM" id="SSF51445">
    <property type="entry name" value="(Trans)glycosidases"/>
    <property type="match status" value="1"/>
</dbReference>
<accession>A0A8S5S2I5</accession>
<dbReference type="PANTHER" id="PTHR22600:SF57">
    <property type="entry name" value="BETA-N-ACETYLHEXOSAMINIDASE"/>
    <property type="match status" value="1"/>
</dbReference>
<dbReference type="GO" id="GO:0005975">
    <property type="term" value="P:carbohydrate metabolic process"/>
    <property type="evidence" value="ECO:0007669"/>
    <property type="project" value="InterPro"/>
</dbReference>
<dbReference type="Pfam" id="PF00728">
    <property type="entry name" value="Glyco_hydro_20"/>
    <property type="match status" value="1"/>
</dbReference>
<evidence type="ECO:0000259" key="7">
    <source>
        <dbReference type="Pfam" id="PF02838"/>
    </source>
</evidence>
<comment type="similarity">
    <text evidence="2">Belongs to the glycosyl hydrolase 20 family.</text>
</comment>
<evidence type="ECO:0000256" key="5">
    <source>
        <dbReference type="ARBA" id="ARBA00023295"/>
    </source>
</evidence>
<evidence type="ECO:0000256" key="2">
    <source>
        <dbReference type="ARBA" id="ARBA00006285"/>
    </source>
</evidence>
<dbReference type="PRINTS" id="PR00738">
    <property type="entry name" value="GLHYDRLASE20"/>
</dbReference>
<comment type="catalytic activity">
    <reaction evidence="1">
        <text>Hydrolysis of terminal non-reducing N-acetyl-D-hexosamine residues in N-acetyl-beta-D-hexosaminides.</text>
        <dbReference type="EC" id="3.2.1.52"/>
    </reaction>
</comment>
<dbReference type="EC" id="3.2.1.52" evidence="3"/>
<keyword evidence="5" id="KW-0326">Glycosidase</keyword>
<name>A0A8S5S2I5_9CAUD</name>
<dbReference type="Gene3D" id="3.30.379.10">
    <property type="entry name" value="Chitobiase/beta-hexosaminidase domain 2-like"/>
    <property type="match status" value="1"/>
</dbReference>
<proteinExistence type="inferred from homology"/>
<dbReference type="EMBL" id="BK032514">
    <property type="protein sequence ID" value="DAF45229.1"/>
    <property type="molecule type" value="Genomic_DNA"/>
</dbReference>
<reference evidence="8" key="1">
    <citation type="journal article" date="2021" name="Proc. Natl. Acad. Sci. U.S.A.">
        <title>A Catalog of Tens of Thousands of Viruses from Human Metagenomes Reveals Hidden Associations with Chronic Diseases.</title>
        <authorList>
            <person name="Tisza M.J."/>
            <person name="Buck C.B."/>
        </authorList>
    </citation>
    <scope>NUCLEOTIDE SEQUENCE</scope>
    <source>
        <strain evidence="8">CtBLh2</strain>
    </source>
</reference>
<dbReference type="GO" id="GO:0030203">
    <property type="term" value="P:glycosaminoglycan metabolic process"/>
    <property type="evidence" value="ECO:0007669"/>
    <property type="project" value="TreeGrafter"/>
</dbReference>